<protein>
    <submittedName>
        <fullName evidence="2">ThuA domain-containing protein</fullName>
    </submittedName>
</protein>
<feature type="domain" description="ThuA-like" evidence="1">
    <location>
        <begin position="7"/>
        <end position="120"/>
    </location>
</feature>
<dbReference type="Proteomes" id="UP000670947">
    <property type="component" value="Unassembled WGS sequence"/>
</dbReference>
<sequence length="149" mass="16874">MKRKIHVTIFNEHNQDRSEPVKSVYPDGIHAAIAQAFHGYDDFNVTIATQDMPSHGLSEEVLAATNVLIWWSHIDNAAFDDTVASRICYHVVNRGMGFIALHSSIFSKPWQRMLGIYYDAGFWGRFRTMPRARRKKSGLSIPAIPSPMA</sequence>
<reference evidence="2 3" key="1">
    <citation type="submission" date="2021-03" db="EMBL/GenBank/DDBJ databases">
        <title>Paenibacillus artemisicola MWE-103 whole genome sequence.</title>
        <authorList>
            <person name="Ham Y.J."/>
        </authorList>
    </citation>
    <scope>NUCLEOTIDE SEQUENCE [LARGE SCALE GENOMIC DNA]</scope>
    <source>
        <strain evidence="2 3">MWE-103</strain>
    </source>
</reference>
<dbReference type="SUPFAM" id="SSF52317">
    <property type="entry name" value="Class I glutamine amidotransferase-like"/>
    <property type="match status" value="1"/>
</dbReference>
<dbReference type="RefSeq" id="WP_208847416.1">
    <property type="nucleotide sequence ID" value="NZ_JAGGDJ010000004.1"/>
</dbReference>
<evidence type="ECO:0000313" key="2">
    <source>
        <dbReference type="EMBL" id="MBO7744478.1"/>
    </source>
</evidence>
<evidence type="ECO:0000259" key="1">
    <source>
        <dbReference type="Pfam" id="PF06283"/>
    </source>
</evidence>
<name>A0ABS3W872_9BACL</name>
<accession>A0ABS3W872</accession>
<keyword evidence="3" id="KW-1185">Reference proteome</keyword>
<dbReference type="Gene3D" id="3.40.50.880">
    <property type="match status" value="1"/>
</dbReference>
<dbReference type="EMBL" id="JAGGDJ010000004">
    <property type="protein sequence ID" value="MBO7744478.1"/>
    <property type="molecule type" value="Genomic_DNA"/>
</dbReference>
<gene>
    <name evidence="2" type="ORF">I8J29_09745</name>
</gene>
<dbReference type="InterPro" id="IPR029062">
    <property type="entry name" value="Class_I_gatase-like"/>
</dbReference>
<dbReference type="Pfam" id="PF06283">
    <property type="entry name" value="ThuA"/>
    <property type="match status" value="1"/>
</dbReference>
<comment type="caution">
    <text evidence="2">The sequence shown here is derived from an EMBL/GenBank/DDBJ whole genome shotgun (WGS) entry which is preliminary data.</text>
</comment>
<organism evidence="2 3">
    <name type="scientific">Paenibacillus artemisiicola</name>
    <dbReference type="NCBI Taxonomy" id="1172618"/>
    <lineage>
        <taxon>Bacteria</taxon>
        <taxon>Bacillati</taxon>
        <taxon>Bacillota</taxon>
        <taxon>Bacilli</taxon>
        <taxon>Bacillales</taxon>
        <taxon>Paenibacillaceae</taxon>
        <taxon>Paenibacillus</taxon>
    </lineage>
</organism>
<dbReference type="InterPro" id="IPR029010">
    <property type="entry name" value="ThuA-like"/>
</dbReference>
<proteinExistence type="predicted"/>
<evidence type="ECO:0000313" key="3">
    <source>
        <dbReference type="Proteomes" id="UP000670947"/>
    </source>
</evidence>